<dbReference type="RefSeq" id="XP_031926291.1">
    <property type="nucleotide sequence ID" value="XM_032067387.1"/>
</dbReference>
<evidence type="ECO:0008006" key="4">
    <source>
        <dbReference type="Google" id="ProtNLM"/>
    </source>
</evidence>
<gene>
    <name evidence="2" type="ORF">BDV27DRAFT_130299</name>
</gene>
<dbReference type="GeneID" id="43651833"/>
<proteinExistence type="predicted"/>
<accession>A0A5N7A3X5</accession>
<protein>
    <recommendedName>
        <fullName evidence="4">Transmembrane protein</fullName>
    </recommendedName>
</protein>
<keyword evidence="3" id="KW-1185">Reference proteome</keyword>
<feature type="non-terminal residue" evidence="2">
    <location>
        <position position="103"/>
    </location>
</feature>
<name>A0A5N7A3X5_9EURO</name>
<keyword evidence="1" id="KW-1133">Transmembrane helix</keyword>
<feature type="transmembrane region" description="Helical" evidence="1">
    <location>
        <begin position="69"/>
        <end position="96"/>
    </location>
</feature>
<sequence>MLLGRVVGGPIGTELVFGSVSIGLLCWLSSGAGGCVPDGCQPDECSGNTGSGELGILCVLQWVTMSALIIGSGLVFGVGYFFCFSYSWVYAVAGLLHGIGRHL</sequence>
<evidence type="ECO:0000313" key="2">
    <source>
        <dbReference type="EMBL" id="KAE8363210.1"/>
    </source>
</evidence>
<dbReference type="EMBL" id="ML737682">
    <property type="protein sequence ID" value="KAE8363210.1"/>
    <property type="molecule type" value="Genomic_DNA"/>
</dbReference>
<keyword evidence="1" id="KW-0812">Transmembrane</keyword>
<organism evidence="2 3">
    <name type="scientific">Aspergillus caelatus</name>
    <dbReference type="NCBI Taxonomy" id="61420"/>
    <lineage>
        <taxon>Eukaryota</taxon>
        <taxon>Fungi</taxon>
        <taxon>Dikarya</taxon>
        <taxon>Ascomycota</taxon>
        <taxon>Pezizomycotina</taxon>
        <taxon>Eurotiomycetes</taxon>
        <taxon>Eurotiomycetidae</taxon>
        <taxon>Eurotiales</taxon>
        <taxon>Aspergillaceae</taxon>
        <taxon>Aspergillus</taxon>
        <taxon>Aspergillus subgen. Circumdati</taxon>
    </lineage>
</organism>
<reference evidence="2 3" key="1">
    <citation type="submission" date="2019-04" db="EMBL/GenBank/DDBJ databases">
        <title>Friends and foes A comparative genomics studyof 23 Aspergillus species from section Flavi.</title>
        <authorList>
            <consortium name="DOE Joint Genome Institute"/>
            <person name="Kjaerbolling I."/>
            <person name="Vesth T."/>
            <person name="Frisvad J.C."/>
            <person name="Nybo J.L."/>
            <person name="Theobald S."/>
            <person name="Kildgaard S."/>
            <person name="Isbrandt T."/>
            <person name="Kuo A."/>
            <person name="Sato A."/>
            <person name="Lyhne E.K."/>
            <person name="Kogle M.E."/>
            <person name="Wiebenga A."/>
            <person name="Kun R.S."/>
            <person name="Lubbers R.J."/>
            <person name="Makela M.R."/>
            <person name="Barry K."/>
            <person name="Chovatia M."/>
            <person name="Clum A."/>
            <person name="Daum C."/>
            <person name="Haridas S."/>
            <person name="He G."/>
            <person name="LaButti K."/>
            <person name="Lipzen A."/>
            <person name="Mondo S."/>
            <person name="Riley R."/>
            <person name="Salamov A."/>
            <person name="Simmons B.A."/>
            <person name="Magnuson J.K."/>
            <person name="Henrissat B."/>
            <person name="Mortensen U.H."/>
            <person name="Larsen T.O."/>
            <person name="Devries R.P."/>
            <person name="Grigoriev I.V."/>
            <person name="Machida M."/>
            <person name="Baker S.E."/>
            <person name="Andersen M.R."/>
        </authorList>
    </citation>
    <scope>NUCLEOTIDE SEQUENCE [LARGE SCALE GENOMIC DNA]</scope>
    <source>
        <strain evidence="2 3">CBS 763.97</strain>
    </source>
</reference>
<evidence type="ECO:0000313" key="3">
    <source>
        <dbReference type="Proteomes" id="UP000326268"/>
    </source>
</evidence>
<dbReference type="Proteomes" id="UP000326268">
    <property type="component" value="Unassembled WGS sequence"/>
</dbReference>
<dbReference type="AlphaFoldDB" id="A0A5N7A3X5"/>
<evidence type="ECO:0000256" key="1">
    <source>
        <dbReference type="SAM" id="Phobius"/>
    </source>
</evidence>
<keyword evidence="1" id="KW-0472">Membrane</keyword>
<dbReference type="PROSITE" id="PS51257">
    <property type="entry name" value="PROKAR_LIPOPROTEIN"/>
    <property type="match status" value="1"/>
</dbReference>